<evidence type="ECO:0000313" key="1">
    <source>
        <dbReference type="EMBL" id="KNZ63164.1"/>
    </source>
</evidence>
<gene>
    <name evidence="1" type="ORF">VP01_117g7</name>
</gene>
<keyword evidence="2" id="KW-1185">Reference proteome</keyword>
<accession>A0A0L6VR49</accession>
<dbReference type="VEuPathDB" id="FungiDB:VP01_117g7"/>
<name>A0A0L6VR49_9BASI</name>
<dbReference type="EMBL" id="LAVV01001999">
    <property type="protein sequence ID" value="KNZ63164.1"/>
    <property type="molecule type" value="Genomic_DNA"/>
</dbReference>
<sequence length="146" mass="16682">MLEIVLVLVILWGVEIQQIILFNLCLGKTTHFALHKSQNNYKVAFESIKQNNSPQYLNTFQTIRNGIPCSNFGAHRSNWGFSSNIWGFFIIILQELGPIRSTLENKEAQKTEEIEEKILSMNPTQIKLHLYAITQIIEGSGKFSTI</sequence>
<organism evidence="1 2">
    <name type="scientific">Puccinia sorghi</name>
    <dbReference type="NCBI Taxonomy" id="27349"/>
    <lineage>
        <taxon>Eukaryota</taxon>
        <taxon>Fungi</taxon>
        <taxon>Dikarya</taxon>
        <taxon>Basidiomycota</taxon>
        <taxon>Pucciniomycotina</taxon>
        <taxon>Pucciniomycetes</taxon>
        <taxon>Pucciniales</taxon>
        <taxon>Pucciniaceae</taxon>
        <taxon>Puccinia</taxon>
    </lineage>
</organism>
<protein>
    <submittedName>
        <fullName evidence="1">Uncharacterized protein</fullName>
    </submittedName>
</protein>
<dbReference type="AlphaFoldDB" id="A0A0L6VR49"/>
<proteinExistence type="predicted"/>
<dbReference type="Proteomes" id="UP000037035">
    <property type="component" value="Unassembled WGS sequence"/>
</dbReference>
<reference evidence="1 2" key="1">
    <citation type="submission" date="2015-08" db="EMBL/GenBank/DDBJ databases">
        <title>Next Generation Sequencing and Analysis of the Genome of Puccinia sorghi L Schw, the Causal Agent of Maize Common Rust.</title>
        <authorList>
            <person name="Rochi L."/>
            <person name="Burguener G."/>
            <person name="Darino M."/>
            <person name="Turjanski A."/>
            <person name="Kreff E."/>
            <person name="Dieguez M.J."/>
            <person name="Sacco F."/>
        </authorList>
    </citation>
    <scope>NUCLEOTIDE SEQUENCE [LARGE SCALE GENOMIC DNA]</scope>
    <source>
        <strain evidence="1 2">RO10H11247</strain>
    </source>
</reference>
<comment type="caution">
    <text evidence="1">The sequence shown here is derived from an EMBL/GenBank/DDBJ whole genome shotgun (WGS) entry which is preliminary data.</text>
</comment>
<evidence type="ECO:0000313" key="2">
    <source>
        <dbReference type="Proteomes" id="UP000037035"/>
    </source>
</evidence>